<evidence type="ECO:0000256" key="4">
    <source>
        <dbReference type="ARBA" id="ARBA00022884"/>
    </source>
</evidence>
<reference evidence="12 13" key="1">
    <citation type="journal article" date="2019" name="Nat. Microbiol.">
        <title>Mediterranean grassland soil C-N compound turnover is dependent on rainfall and depth, and is mediated by genomically divergent microorganisms.</title>
        <authorList>
            <person name="Diamond S."/>
            <person name="Andeer P.F."/>
            <person name="Li Z."/>
            <person name="Crits-Christoph A."/>
            <person name="Burstein D."/>
            <person name="Anantharaman K."/>
            <person name="Lane K.R."/>
            <person name="Thomas B.C."/>
            <person name="Pan C."/>
            <person name="Northen T.R."/>
            <person name="Banfield J.F."/>
        </authorList>
    </citation>
    <scope>NUCLEOTIDE SEQUENCE [LARGE SCALE GENOMIC DNA]</scope>
    <source>
        <strain evidence="12">NP_8</strain>
    </source>
</reference>
<dbReference type="GO" id="GO:0003735">
    <property type="term" value="F:structural constituent of ribosome"/>
    <property type="evidence" value="ECO:0007669"/>
    <property type="project" value="InterPro"/>
</dbReference>
<feature type="domain" description="KOW" evidence="11">
    <location>
        <begin position="2"/>
        <end position="29"/>
    </location>
</feature>
<dbReference type="InterPro" id="IPR003256">
    <property type="entry name" value="Ribosomal_uL24"/>
</dbReference>
<proteinExistence type="inferred from homology"/>
<comment type="caution">
    <text evidence="12">The sequence shown here is derived from an EMBL/GenBank/DDBJ whole genome shotgun (WGS) entry which is preliminary data.</text>
</comment>
<comment type="function">
    <text evidence="1 9">One of two assembly initiator proteins, it binds directly to the 5'-end of the 23S rRNA, where it nucleates assembly of the 50S subunit.</text>
</comment>
<dbReference type="SMART" id="SM00739">
    <property type="entry name" value="KOW"/>
    <property type="match status" value="1"/>
</dbReference>
<keyword evidence="5 9" id="KW-0689">Ribosomal protein</keyword>
<dbReference type="Pfam" id="PF17136">
    <property type="entry name" value="ribosomal_L24"/>
    <property type="match status" value="1"/>
</dbReference>
<comment type="similarity">
    <text evidence="2 9 10">Belongs to the universal ribosomal protein uL24 family.</text>
</comment>
<protein>
    <recommendedName>
        <fullName evidence="7 9">Large ribosomal subunit protein uL24</fullName>
    </recommendedName>
</protein>
<dbReference type="SUPFAM" id="SSF50104">
    <property type="entry name" value="Translation proteins SH3-like domain"/>
    <property type="match status" value="1"/>
</dbReference>
<dbReference type="GO" id="GO:0006412">
    <property type="term" value="P:translation"/>
    <property type="evidence" value="ECO:0007669"/>
    <property type="project" value="UniProtKB-UniRule"/>
</dbReference>
<evidence type="ECO:0000313" key="12">
    <source>
        <dbReference type="EMBL" id="TMI76308.1"/>
    </source>
</evidence>
<keyword evidence="6 9" id="KW-0687">Ribonucleoprotein</keyword>
<evidence type="ECO:0000256" key="1">
    <source>
        <dbReference type="ARBA" id="ARBA00004072"/>
    </source>
</evidence>
<comment type="function">
    <text evidence="8 9">One of the proteins that surrounds the polypeptide exit tunnel on the outside of the subunit.</text>
</comment>
<evidence type="ECO:0000256" key="3">
    <source>
        <dbReference type="ARBA" id="ARBA00022730"/>
    </source>
</evidence>
<dbReference type="InterPro" id="IPR005824">
    <property type="entry name" value="KOW"/>
</dbReference>
<dbReference type="PROSITE" id="PS01108">
    <property type="entry name" value="RIBOSOMAL_L24"/>
    <property type="match status" value="1"/>
</dbReference>
<comment type="subunit">
    <text evidence="9">Part of the 50S ribosomal subunit.</text>
</comment>
<dbReference type="NCBIfam" id="TIGR01079">
    <property type="entry name" value="rplX_bact"/>
    <property type="match status" value="1"/>
</dbReference>
<evidence type="ECO:0000256" key="2">
    <source>
        <dbReference type="ARBA" id="ARBA00010618"/>
    </source>
</evidence>
<evidence type="ECO:0000256" key="7">
    <source>
        <dbReference type="ARBA" id="ARBA00035206"/>
    </source>
</evidence>
<evidence type="ECO:0000256" key="10">
    <source>
        <dbReference type="RuleBase" id="RU003477"/>
    </source>
</evidence>
<keyword evidence="3 9" id="KW-0699">rRNA-binding</keyword>
<evidence type="ECO:0000256" key="6">
    <source>
        <dbReference type="ARBA" id="ARBA00023274"/>
    </source>
</evidence>
<sequence length="104" mass="11434">MHIKKGDMVEVMGGRQRGKRGKVLKVLPKHGTVIIEGVNVVKRHTKPTQKMPQGGIVEKEAPVYGSRVMMVCPKCGRAARVGHGYLADGTKVRVCKRCGEQIEK</sequence>
<dbReference type="GO" id="GO:0005840">
    <property type="term" value="C:ribosome"/>
    <property type="evidence" value="ECO:0007669"/>
    <property type="project" value="UniProtKB-KW"/>
</dbReference>
<evidence type="ECO:0000313" key="13">
    <source>
        <dbReference type="Proteomes" id="UP000318834"/>
    </source>
</evidence>
<evidence type="ECO:0000259" key="11">
    <source>
        <dbReference type="SMART" id="SM00739"/>
    </source>
</evidence>
<dbReference type="InterPro" id="IPR005825">
    <property type="entry name" value="Ribosomal_uL24_CS"/>
</dbReference>
<accession>A0A537IYB6</accession>
<dbReference type="InterPro" id="IPR014722">
    <property type="entry name" value="Rib_uL2_dom2"/>
</dbReference>
<evidence type="ECO:0000256" key="8">
    <source>
        <dbReference type="ARBA" id="ARBA00058688"/>
    </source>
</evidence>
<dbReference type="FunFam" id="2.30.30.30:FF:000004">
    <property type="entry name" value="50S ribosomal protein L24"/>
    <property type="match status" value="1"/>
</dbReference>
<keyword evidence="4 9" id="KW-0694">RNA-binding</keyword>
<dbReference type="PANTHER" id="PTHR12903">
    <property type="entry name" value="MITOCHONDRIAL RIBOSOMAL PROTEIN L24"/>
    <property type="match status" value="1"/>
</dbReference>
<dbReference type="Gene3D" id="2.30.30.30">
    <property type="match status" value="1"/>
</dbReference>
<dbReference type="CDD" id="cd06089">
    <property type="entry name" value="KOW_RPL26"/>
    <property type="match status" value="1"/>
</dbReference>
<dbReference type="InterPro" id="IPR008991">
    <property type="entry name" value="Translation_prot_SH3-like_sf"/>
</dbReference>
<dbReference type="AlphaFoldDB" id="A0A537IYB6"/>
<dbReference type="EMBL" id="VBAP01000026">
    <property type="protein sequence ID" value="TMI76308.1"/>
    <property type="molecule type" value="Genomic_DNA"/>
</dbReference>
<dbReference type="Proteomes" id="UP000318834">
    <property type="component" value="Unassembled WGS sequence"/>
</dbReference>
<organism evidence="12 13">
    <name type="scientific">Candidatus Segetimicrobium genomatis</name>
    <dbReference type="NCBI Taxonomy" id="2569760"/>
    <lineage>
        <taxon>Bacteria</taxon>
        <taxon>Bacillati</taxon>
        <taxon>Candidatus Sysuimicrobiota</taxon>
        <taxon>Candidatus Sysuimicrobiia</taxon>
        <taxon>Candidatus Sysuimicrobiales</taxon>
        <taxon>Candidatus Segetimicrobiaceae</taxon>
        <taxon>Candidatus Segetimicrobium</taxon>
    </lineage>
</organism>
<evidence type="ECO:0000256" key="5">
    <source>
        <dbReference type="ARBA" id="ARBA00022980"/>
    </source>
</evidence>
<dbReference type="InterPro" id="IPR041988">
    <property type="entry name" value="Ribosomal_uL24_KOW"/>
</dbReference>
<name>A0A537IYB6_9BACT</name>
<dbReference type="GO" id="GO:1990904">
    <property type="term" value="C:ribonucleoprotein complex"/>
    <property type="evidence" value="ECO:0007669"/>
    <property type="project" value="UniProtKB-KW"/>
</dbReference>
<dbReference type="Pfam" id="PF00467">
    <property type="entry name" value="KOW"/>
    <property type="match status" value="1"/>
</dbReference>
<dbReference type="InterPro" id="IPR057264">
    <property type="entry name" value="Ribosomal_uL24_C"/>
</dbReference>
<dbReference type="GO" id="GO:0019843">
    <property type="term" value="F:rRNA binding"/>
    <property type="evidence" value="ECO:0007669"/>
    <property type="project" value="UniProtKB-UniRule"/>
</dbReference>
<dbReference type="HAMAP" id="MF_01326_B">
    <property type="entry name" value="Ribosomal_uL24_B"/>
    <property type="match status" value="1"/>
</dbReference>
<evidence type="ECO:0000256" key="9">
    <source>
        <dbReference type="HAMAP-Rule" id="MF_01326"/>
    </source>
</evidence>
<gene>
    <name evidence="9" type="primary">rplX</name>
    <name evidence="12" type="ORF">E6H05_04145</name>
</gene>